<dbReference type="GO" id="GO:1904263">
    <property type="term" value="P:positive regulation of TORC1 signaling"/>
    <property type="evidence" value="ECO:0007669"/>
    <property type="project" value="TreeGrafter"/>
</dbReference>
<evidence type="ECO:0000313" key="3">
    <source>
        <dbReference type="EMBL" id="KIP06122.1"/>
    </source>
</evidence>
<evidence type="ECO:0000256" key="1">
    <source>
        <dbReference type="SAM" id="MobiDB-lite"/>
    </source>
</evidence>
<evidence type="ECO:0000259" key="2">
    <source>
        <dbReference type="Pfam" id="PF21719"/>
    </source>
</evidence>
<dbReference type="AlphaFoldDB" id="A0A0C3S6D2"/>
<dbReference type="HOGENOM" id="CLU_005843_0_0_1"/>
<gene>
    <name evidence="3" type="ORF">PHLGIDRAFT_107382</name>
</gene>
<dbReference type="SUPFAM" id="SSF50978">
    <property type="entry name" value="WD40 repeat-like"/>
    <property type="match status" value="1"/>
</dbReference>
<organism evidence="3 4">
    <name type="scientific">Phlebiopsis gigantea (strain 11061_1 CR5-6)</name>
    <name type="common">White-rot fungus</name>
    <name type="synonym">Peniophora gigantea</name>
    <dbReference type="NCBI Taxonomy" id="745531"/>
    <lineage>
        <taxon>Eukaryota</taxon>
        <taxon>Fungi</taxon>
        <taxon>Dikarya</taxon>
        <taxon>Basidiomycota</taxon>
        <taxon>Agaricomycotina</taxon>
        <taxon>Agaricomycetes</taxon>
        <taxon>Polyporales</taxon>
        <taxon>Phanerochaetaceae</taxon>
        <taxon>Phlebiopsis</taxon>
    </lineage>
</organism>
<dbReference type="InterPro" id="IPR049092">
    <property type="entry name" value="MIOS_a-sol"/>
</dbReference>
<dbReference type="Pfam" id="PF21720">
    <property type="entry name" value="MIOS_WD40"/>
    <property type="match status" value="1"/>
</dbReference>
<dbReference type="Proteomes" id="UP000053257">
    <property type="component" value="Unassembled WGS sequence"/>
</dbReference>
<dbReference type="InterPro" id="IPR037593">
    <property type="entry name" value="MIOS/Sea4"/>
</dbReference>
<dbReference type="GO" id="GO:0005737">
    <property type="term" value="C:cytoplasm"/>
    <property type="evidence" value="ECO:0007669"/>
    <property type="project" value="TreeGrafter"/>
</dbReference>
<name>A0A0C3S6D2_PHLG1</name>
<reference evidence="3 4" key="1">
    <citation type="journal article" date="2014" name="PLoS Genet.">
        <title>Analysis of the Phlebiopsis gigantea genome, transcriptome and secretome provides insight into its pioneer colonization strategies of wood.</title>
        <authorList>
            <person name="Hori C."/>
            <person name="Ishida T."/>
            <person name="Igarashi K."/>
            <person name="Samejima M."/>
            <person name="Suzuki H."/>
            <person name="Master E."/>
            <person name="Ferreira P."/>
            <person name="Ruiz-Duenas F.J."/>
            <person name="Held B."/>
            <person name="Canessa P."/>
            <person name="Larrondo L.F."/>
            <person name="Schmoll M."/>
            <person name="Druzhinina I.S."/>
            <person name="Kubicek C.P."/>
            <person name="Gaskell J.A."/>
            <person name="Kersten P."/>
            <person name="St John F."/>
            <person name="Glasner J."/>
            <person name="Sabat G."/>
            <person name="Splinter BonDurant S."/>
            <person name="Syed K."/>
            <person name="Yadav J."/>
            <person name="Mgbeahuruike A.C."/>
            <person name="Kovalchuk A."/>
            <person name="Asiegbu F.O."/>
            <person name="Lackner G."/>
            <person name="Hoffmeister D."/>
            <person name="Rencoret J."/>
            <person name="Gutierrez A."/>
            <person name="Sun H."/>
            <person name="Lindquist E."/>
            <person name="Barry K."/>
            <person name="Riley R."/>
            <person name="Grigoriev I.V."/>
            <person name="Henrissat B."/>
            <person name="Kues U."/>
            <person name="Berka R.M."/>
            <person name="Martinez A.T."/>
            <person name="Covert S.F."/>
            <person name="Blanchette R.A."/>
            <person name="Cullen D."/>
        </authorList>
    </citation>
    <scope>NUCLEOTIDE SEQUENCE [LARGE SCALE GENOMIC DNA]</scope>
    <source>
        <strain evidence="3 4">11061_1 CR5-6</strain>
    </source>
</reference>
<protein>
    <recommendedName>
        <fullName evidence="2">MIOS-like alpha-solenoid domain-containing protein</fullName>
    </recommendedName>
</protein>
<dbReference type="EMBL" id="KN840525">
    <property type="protein sequence ID" value="KIP06122.1"/>
    <property type="molecule type" value="Genomic_DNA"/>
</dbReference>
<feature type="domain" description="MIOS-like alpha-solenoid" evidence="2">
    <location>
        <begin position="762"/>
        <end position="898"/>
    </location>
</feature>
<dbReference type="InterPro" id="IPR036322">
    <property type="entry name" value="WD40_repeat_dom_sf"/>
</dbReference>
<dbReference type="Gene3D" id="2.130.10.10">
    <property type="entry name" value="YVTN repeat-like/Quinoprotein amine dehydrogenase"/>
    <property type="match status" value="2"/>
</dbReference>
<dbReference type="PANTHER" id="PTHR16453">
    <property type="entry name" value="WD40 DOMAIN-CONTAINING PROTEIN MIO FAMILY MEMBER"/>
    <property type="match status" value="1"/>
</dbReference>
<feature type="region of interest" description="Disordered" evidence="1">
    <location>
        <begin position="320"/>
        <end position="340"/>
    </location>
</feature>
<keyword evidence="4" id="KW-1185">Reference proteome</keyword>
<dbReference type="PANTHER" id="PTHR16453:SF9">
    <property type="entry name" value="GATOR COMPLEX PROTEIN MIOS"/>
    <property type="match status" value="1"/>
</dbReference>
<sequence length="1049" mass="115901">MVLQTEKRLIWHPRLDNKFLVGGGSQVTLYEWVSDSSEIKHVTSKQDLNLMKCIAWSPDPSYDDLVAVGFGSGKVDLLRLETTRSAKNQGLTSGPCVTLPVRNSRSCNALAFCAVDPNYLAVGLDKVRGDSSLVVWDTVTATPTLSIKTSSQLTFNVAPAGTPPRPAPAIARGELAPRTDPRVVQQLAPAEIVSSVSFIPKSTTMLLAGISHRWLRLFDLRSSSPAVFSVASKVHGIATDPFDPHRVACYGDGGVTIWDTRRLTHSLLTFTEKDASADGARVRPNAVLTSVEFSPVRRGLLATLEKEANHVRFWDIQQMEPTMGKTPDRSRSRDSTTSTRAVRMSWVNASNMLPWSTPATSHASIPITPADTSQLPPQLVLSNTRRTKNFNKTLASFAFVPSGETCPLTSDVMVVNREGDLELYAVHDTPIHTPWSIRGELAIGIGRSYALIPAFHEVDPHPEPWELDVAPAVPTQQHTPHSIAKQLASEDVPVRGRGLTSPPMFGRGDEDGFPALPVSAKVQANLAATRPNPIHAYSPAALKYMRFEHGAAAKRLNVSPSPARADSALRTALGKSRAVPRKVRALSPIWGRSAEAAMQHVIEEDISMVMRKRVLDGYGLSSPIHNAVLVQDASLESSLAQVWMWIHHIQSLLSAPPAALDGYDFSYQGIFGIWEGFKPSRLQVSAQPTPRLSQRGLLLDVPVTAVANLMLDPPHSRSRSRQVDGRRTKAGVDGTDEFSAAVATLLAEKLPNHASWKPAVPTNKLAQRQLALYMCAWSLAEDDLAQAVRRWEKEHRHTQAACWLVFTKQYRAAVELLMRSKDEVHRMMSGMLAALVPPTGVGPKNADLREHCERLVVRLQDPYLRALLTHLTANDDWTEVLEEESLPLRERLAIALQFLSDKELTAYVRRVLDRCVHDGDIEGLIVTGLTPQGMDILQAYLDASGDVQTAAVLSSLHPARAQESRTERWLDAYRDLLDDWKLYHHRCQLDVDRGRILNEAIQAGEIHPFRWTPPQMILRCNFCNKALSPPLPENIKVRVVVYPVELSRD</sequence>
<dbReference type="OrthoDB" id="341486at2759"/>
<dbReference type="InterPro" id="IPR015943">
    <property type="entry name" value="WD40/YVTN_repeat-like_dom_sf"/>
</dbReference>
<evidence type="ECO:0000313" key="4">
    <source>
        <dbReference type="Proteomes" id="UP000053257"/>
    </source>
</evidence>
<proteinExistence type="predicted"/>
<dbReference type="Pfam" id="PF21719">
    <property type="entry name" value="MIOS_a-sol"/>
    <property type="match status" value="1"/>
</dbReference>
<dbReference type="STRING" id="745531.A0A0C3S6D2"/>
<accession>A0A0C3S6D2</accession>